<feature type="active site" description="Proton acceptor" evidence="5">
    <location>
        <position position="56"/>
    </location>
</feature>
<dbReference type="GO" id="GO:0004553">
    <property type="term" value="F:hydrolase activity, hydrolyzing O-glycosyl compounds"/>
    <property type="evidence" value="ECO:0007669"/>
    <property type="project" value="InterPro"/>
</dbReference>
<name>A0A918LWA4_9ACTN</name>
<protein>
    <recommendedName>
        <fullName evidence="9">Ricin B lectin domain-containing protein</fullName>
    </recommendedName>
</protein>
<feature type="site" description="Important for catalytic activity, responsible for pKa modulation of the active site Glu and correct orientation of both the proton donor and substrate" evidence="6">
    <location>
        <position position="172"/>
    </location>
</feature>
<keyword evidence="4 7" id="KW-0326">Glycosidase</keyword>
<feature type="active site" description="Proton donor" evidence="5">
    <location>
        <position position="232"/>
    </location>
</feature>
<dbReference type="PANTHER" id="PTHR43817">
    <property type="entry name" value="GLYCOSYL HYDROLASE"/>
    <property type="match status" value="1"/>
</dbReference>
<dbReference type="Gene3D" id="2.115.10.20">
    <property type="entry name" value="Glycosyl hydrolase domain, family 43"/>
    <property type="match status" value="1"/>
</dbReference>
<keyword evidence="2 8" id="KW-0732">Signal</keyword>
<keyword evidence="11" id="KW-1185">Reference proteome</keyword>
<dbReference type="InterPro" id="IPR006710">
    <property type="entry name" value="Glyco_hydro_43"/>
</dbReference>
<dbReference type="AlphaFoldDB" id="A0A918LWA4"/>
<dbReference type="SUPFAM" id="SSF50370">
    <property type="entry name" value="Ricin B-like lectins"/>
    <property type="match status" value="1"/>
</dbReference>
<evidence type="ECO:0000256" key="5">
    <source>
        <dbReference type="PIRSR" id="PIRSR606710-1"/>
    </source>
</evidence>
<feature type="chain" id="PRO_5036770358" description="Ricin B lectin domain-containing protein" evidence="8">
    <location>
        <begin position="40"/>
        <end position="505"/>
    </location>
</feature>
<dbReference type="Pfam" id="PF04616">
    <property type="entry name" value="Glyco_hydro_43"/>
    <property type="match status" value="1"/>
</dbReference>
<dbReference type="SUPFAM" id="SSF75005">
    <property type="entry name" value="Arabinanase/levansucrase/invertase"/>
    <property type="match status" value="1"/>
</dbReference>
<reference evidence="10" key="1">
    <citation type="journal article" date="2014" name="Int. J. Syst. Evol. Microbiol.">
        <title>Complete genome sequence of Corynebacterium casei LMG S-19264T (=DSM 44701T), isolated from a smear-ripened cheese.</title>
        <authorList>
            <consortium name="US DOE Joint Genome Institute (JGI-PGF)"/>
            <person name="Walter F."/>
            <person name="Albersmeier A."/>
            <person name="Kalinowski J."/>
            <person name="Ruckert C."/>
        </authorList>
    </citation>
    <scope>NUCLEOTIDE SEQUENCE</scope>
    <source>
        <strain evidence="10">JCM 4125</strain>
    </source>
</reference>
<feature type="signal peptide" evidence="8">
    <location>
        <begin position="1"/>
        <end position="39"/>
    </location>
</feature>
<dbReference type="InterPro" id="IPR023296">
    <property type="entry name" value="Glyco_hydro_beta-prop_sf"/>
</dbReference>
<dbReference type="PROSITE" id="PS50231">
    <property type="entry name" value="RICIN_B_LECTIN"/>
    <property type="match status" value="1"/>
</dbReference>
<evidence type="ECO:0000256" key="4">
    <source>
        <dbReference type="ARBA" id="ARBA00023295"/>
    </source>
</evidence>
<gene>
    <name evidence="10" type="ORF">GCM10010226_40600</name>
</gene>
<dbReference type="InterPro" id="IPR000772">
    <property type="entry name" value="Ricin_B_lectin"/>
</dbReference>
<evidence type="ECO:0000256" key="2">
    <source>
        <dbReference type="ARBA" id="ARBA00022729"/>
    </source>
</evidence>
<dbReference type="SMART" id="SM00458">
    <property type="entry name" value="RICIN"/>
    <property type="match status" value="1"/>
</dbReference>
<dbReference type="Proteomes" id="UP000646776">
    <property type="component" value="Unassembled WGS sequence"/>
</dbReference>
<evidence type="ECO:0000256" key="1">
    <source>
        <dbReference type="ARBA" id="ARBA00009865"/>
    </source>
</evidence>
<evidence type="ECO:0000256" key="8">
    <source>
        <dbReference type="SAM" id="SignalP"/>
    </source>
</evidence>
<proteinExistence type="inferred from homology"/>
<evidence type="ECO:0000256" key="6">
    <source>
        <dbReference type="PIRSR" id="PIRSR606710-2"/>
    </source>
</evidence>
<organism evidence="10 11">
    <name type="scientific">Streptomyces phaeofaciens</name>
    <dbReference type="NCBI Taxonomy" id="68254"/>
    <lineage>
        <taxon>Bacteria</taxon>
        <taxon>Bacillati</taxon>
        <taxon>Actinomycetota</taxon>
        <taxon>Actinomycetes</taxon>
        <taxon>Kitasatosporales</taxon>
        <taxon>Streptomycetaceae</taxon>
        <taxon>Streptomyces</taxon>
    </lineage>
</organism>
<comment type="caution">
    <text evidence="10">The sequence shown here is derived from an EMBL/GenBank/DDBJ whole genome shotgun (WGS) entry which is preliminary data.</text>
</comment>
<dbReference type="CDD" id="cd00161">
    <property type="entry name" value="beta-trefoil_Ricin-like"/>
    <property type="match status" value="1"/>
</dbReference>
<dbReference type="InterPro" id="IPR035992">
    <property type="entry name" value="Ricin_B-like_lectins"/>
</dbReference>
<accession>A0A918LWA4</accession>
<evidence type="ECO:0000313" key="11">
    <source>
        <dbReference type="Proteomes" id="UP000646776"/>
    </source>
</evidence>
<dbReference type="PANTHER" id="PTHR43817:SF1">
    <property type="entry name" value="HYDROLASE, FAMILY 43, PUTATIVE (AFU_ORTHOLOGUE AFUA_3G01660)-RELATED"/>
    <property type="match status" value="1"/>
</dbReference>
<reference evidence="10" key="2">
    <citation type="submission" date="2020-09" db="EMBL/GenBank/DDBJ databases">
        <authorList>
            <person name="Sun Q."/>
            <person name="Ohkuma M."/>
        </authorList>
    </citation>
    <scope>NUCLEOTIDE SEQUENCE</scope>
    <source>
        <strain evidence="10">JCM 4125</strain>
    </source>
</reference>
<dbReference type="Pfam" id="PF14200">
    <property type="entry name" value="RicinB_lectin_2"/>
    <property type="match status" value="2"/>
</dbReference>
<evidence type="ECO:0000313" key="10">
    <source>
        <dbReference type="EMBL" id="GGT59159.1"/>
    </source>
</evidence>
<evidence type="ECO:0000256" key="3">
    <source>
        <dbReference type="ARBA" id="ARBA00022801"/>
    </source>
</evidence>
<feature type="domain" description="Ricin B lectin" evidence="9">
    <location>
        <begin position="365"/>
        <end position="502"/>
    </location>
</feature>
<keyword evidence="3 7" id="KW-0378">Hydrolase</keyword>
<dbReference type="EMBL" id="BMSA01000011">
    <property type="protein sequence ID" value="GGT59159.1"/>
    <property type="molecule type" value="Genomic_DNA"/>
</dbReference>
<dbReference type="GO" id="GO:0005975">
    <property type="term" value="P:carbohydrate metabolic process"/>
    <property type="evidence" value="ECO:0007669"/>
    <property type="project" value="InterPro"/>
</dbReference>
<evidence type="ECO:0000256" key="7">
    <source>
        <dbReference type="RuleBase" id="RU361187"/>
    </source>
</evidence>
<sequence length="505" mass="53899">MPRMVRRRPGAPATRRRPLLVCVLALLVALVAATQPVSAADGRPYTNPVKSAKGADPWLEYYDGNYYLVTTTFTGVLAMRKAPTLAGLATAPSVQVWSDTTSTRNTNIWAPEIHRFNGKWYLYYSAGQSGVACCDSQRTHVLESAGTDPLGPYTYKGSLTGSNLTPGGWLIDASVLQANGNLYLVGSGFVNGGTQSLVIAPMSNPYTLSSSTFTVISSPTLSWETSGAPVNEGPEPLYHDGRTFLTFSASYCQTADYKLGLLELTGSDPLNAASWKKTQTPVFQRNDAAGVYGPGHNGFFSSPDGTENWIVYHANSSSGGGCGNGRTTRAQKFTWNADGTPNFGTPVALGTTLPGPSGETAATPTSYTLVNRNSGKCLDLSGGSTANGTNVFQWSCTGGTNQKWRIEDLADDTSRLVNVAGGGVLDTADCSGADGADLRQWSWLNNKCQRFRLVHTASGDYVRIVNENSGKVADVADCGTVNGTDVRQWTWLDNTCQQWRLVPTA</sequence>
<comment type="similarity">
    <text evidence="1 7">Belongs to the glycosyl hydrolase 43 family.</text>
</comment>
<evidence type="ECO:0000259" key="9">
    <source>
        <dbReference type="SMART" id="SM00458"/>
    </source>
</evidence>
<dbReference type="Gene3D" id="2.80.10.50">
    <property type="match status" value="3"/>
</dbReference>
<dbReference type="CDD" id="cd18820">
    <property type="entry name" value="GH43_LbAraf43-like"/>
    <property type="match status" value="1"/>
</dbReference>